<feature type="domain" description="DUF305" evidence="2">
    <location>
        <begin position="64"/>
        <end position="221"/>
    </location>
</feature>
<sequence>MLRTSMLSSPTWRRGLLAGAAVTATLVLSACGGDDTAADSGMNHGGTTPATAASASAATFTDADVTFAAMMIPHHQQAVQMAALADGRAGSSEVKDLAATIKAAQQPEIDTMSQWLTAWGHHPMPAMSGPAMPGMDASAMPGMDHDAMPGAMSPTDMDKLTTAKGAAFDKQFLTLMISHHEGAITMAQQEVAQGTSPEAKTLAQKIITNQQAEITEMNGLLGEL</sequence>
<protein>
    <recommendedName>
        <fullName evidence="2">DUF305 domain-containing protein</fullName>
    </recommendedName>
</protein>
<evidence type="ECO:0000259" key="2">
    <source>
        <dbReference type="Pfam" id="PF03713"/>
    </source>
</evidence>
<evidence type="ECO:0000256" key="1">
    <source>
        <dbReference type="SAM" id="SignalP"/>
    </source>
</evidence>
<dbReference type="InterPro" id="IPR012347">
    <property type="entry name" value="Ferritin-like"/>
</dbReference>
<gene>
    <name evidence="3" type="ORF">Apa02nite_087400</name>
</gene>
<feature type="signal peptide" evidence="1">
    <location>
        <begin position="1"/>
        <end position="29"/>
    </location>
</feature>
<dbReference type="EMBL" id="BOMS01000152">
    <property type="protein sequence ID" value="GIE72632.1"/>
    <property type="molecule type" value="Genomic_DNA"/>
</dbReference>
<proteinExistence type="predicted"/>
<dbReference type="Gene3D" id="1.20.1260.10">
    <property type="match status" value="1"/>
</dbReference>
<dbReference type="Pfam" id="PF03713">
    <property type="entry name" value="DUF305"/>
    <property type="match status" value="1"/>
</dbReference>
<dbReference type="PROSITE" id="PS51257">
    <property type="entry name" value="PROKAR_LIPOPROTEIN"/>
    <property type="match status" value="1"/>
</dbReference>
<dbReference type="Proteomes" id="UP000624709">
    <property type="component" value="Unassembled WGS sequence"/>
</dbReference>
<comment type="caution">
    <text evidence="3">The sequence shown here is derived from an EMBL/GenBank/DDBJ whole genome shotgun (WGS) entry which is preliminary data.</text>
</comment>
<organism evidence="3 4">
    <name type="scientific">Actinoplanes palleronii</name>
    <dbReference type="NCBI Taxonomy" id="113570"/>
    <lineage>
        <taxon>Bacteria</taxon>
        <taxon>Bacillati</taxon>
        <taxon>Actinomycetota</taxon>
        <taxon>Actinomycetes</taxon>
        <taxon>Micromonosporales</taxon>
        <taxon>Micromonosporaceae</taxon>
        <taxon>Actinoplanes</taxon>
    </lineage>
</organism>
<keyword evidence="1" id="KW-0732">Signal</keyword>
<evidence type="ECO:0000313" key="4">
    <source>
        <dbReference type="Proteomes" id="UP000624709"/>
    </source>
</evidence>
<dbReference type="PANTHER" id="PTHR36933">
    <property type="entry name" value="SLL0788 PROTEIN"/>
    <property type="match status" value="1"/>
</dbReference>
<name>A0ABQ4BPN1_9ACTN</name>
<reference evidence="3 4" key="1">
    <citation type="submission" date="2021-01" db="EMBL/GenBank/DDBJ databases">
        <title>Whole genome shotgun sequence of Actinoplanes palleronii NBRC 14916.</title>
        <authorList>
            <person name="Komaki H."/>
            <person name="Tamura T."/>
        </authorList>
    </citation>
    <scope>NUCLEOTIDE SEQUENCE [LARGE SCALE GENOMIC DNA]</scope>
    <source>
        <strain evidence="3 4">NBRC 14916</strain>
    </source>
</reference>
<dbReference type="RefSeq" id="WP_203830336.1">
    <property type="nucleotide sequence ID" value="NZ_BAAATY010000019.1"/>
</dbReference>
<accession>A0ABQ4BPN1</accession>
<dbReference type="PANTHER" id="PTHR36933:SF1">
    <property type="entry name" value="SLL0788 PROTEIN"/>
    <property type="match status" value="1"/>
</dbReference>
<feature type="chain" id="PRO_5047167957" description="DUF305 domain-containing protein" evidence="1">
    <location>
        <begin position="30"/>
        <end position="224"/>
    </location>
</feature>
<keyword evidence="4" id="KW-1185">Reference proteome</keyword>
<evidence type="ECO:0000313" key="3">
    <source>
        <dbReference type="EMBL" id="GIE72632.1"/>
    </source>
</evidence>
<dbReference type="InterPro" id="IPR005183">
    <property type="entry name" value="DUF305_CopM-like"/>
</dbReference>